<dbReference type="AlphaFoldDB" id="A0A0S4J4F4"/>
<reference evidence="3" key="1">
    <citation type="submission" date="2015-09" db="EMBL/GenBank/DDBJ databases">
        <authorList>
            <consortium name="Pathogen Informatics"/>
        </authorList>
    </citation>
    <scope>NUCLEOTIDE SEQUENCE [LARGE SCALE GENOMIC DNA]</scope>
    <source>
        <strain evidence="3">Lake Konstanz</strain>
    </source>
</reference>
<gene>
    <name evidence="2" type="ORF">BSAL_92290</name>
</gene>
<evidence type="ECO:0000313" key="2">
    <source>
        <dbReference type="EMBL" id="CUG86271.1"/>
    </source>
</evidence>
<feature type="region of interest" description="Disordered" evidence="1">
    <location>
        <begin position="23"/>
        <end position="73"/>
    </location>
</feature>
<organism evidence="2 3">
    <name type="scientific">Bodo saltans</name>
    <name type="common">Flagellated protozoan</name>
    <dbReference type="NCBI Taxonomy" id="75058"/>
    <lineage>
        <taxon>Eukaryota</taxon>
        <taxon>Discoba</taxon>
        <taxon>Euglenozoa</taxon>
        <taxon>Kinetoplastea</taxon>
        <taxon>Metakinetoplastina</taxon>
        <taxon>Eubodonida</taxon>
        <taxon>Bodonidae</taxon>
        <taxon>Bodo</taxon>
    </lineage>
</organism>
<evidence type="ECO:0000313" key="3">
    <source>
        <dbReference type="Proteomes" id="UP000051952"/>
    </source>
</evidence>
<sequence>MIGDDKRADSAFFLFGKWMNMRRMPHYTSGRDGNGVAKPPQIIEKVGASKPEQPSAQSTAPQPTTAPSKPPKS</sequence>
<feature type="compositionally biased region" description="Polar residues" evidence="1">
    <location>
        <begin position="52"/>
        <end position="67"/>
    </location>
</feature>
<keyword evidence="3" id="KW-1185">Reference proteome</keyword>
<proteinExistence type="predicted"/>
<evidence type="ECO:0000256" key="1">
    <source>
        <dbReference type="SAM" id="MobiDB-lite"/>
    </source>
</evidence>
<dbReference type="Proteomes" id="UP000051952">
    <property type="component" value="Unassembled WGS sequence"/>
</dbReference>
<dbReference type="EMBL" id="CYKH01001272">
    <property type="protein sequence ID" value="CUG86271.1"/>
    <property type="molecule type" value="Genomic_DNA"/>
</dbReference>
<protein>
    <submittedName>
        <fullName evidence="2">Uncharacterized protein</fullName>
    </submittedName>
</protein>
<dbReference type="VEuPathDB" id="TriTrypDB:BSAL_92290"/>
<name>A0A0S4J4F4_BODSA</name>
<accession>A0A0S4J4F4</accession>